<comment type="caution">
    <text evidence="1">The sequence shown here is derived from an EMBL/GenBank/DDBJ whole genome shotgun (WGS) entry which is preliminary data.</text>
</comment>
<organism evidence="1 2">
    <name type="scientific">Larinioides sclopetarius</name>
    <dbReference type="NCBI Taxonomy" id="280406"/>
    <lineage>
        <taxon>Eukaryota</taxon>
        <taxon>Metazoa</taxon>
        <taxon>Ecdysozoa</taxon>
        <taxon>Arthropoda</taxon>
        <taxon>Chelicerata</taxon>
        <taxon>Arachnida</taxon>
        <taxon>Araneae</taxon>
        <taxon>Araneomorphae</taxon>
        <taxon>Entelegynae</taxon>
        <taxon>Araneoidea</taxon>
        <taxon>Araneidae</taxon>
        <taxon>Larinioides</taxon>
    </lineage>
</organism>
<name>A0AAV1ZEG9_9ARAC</name>
<sequence length="39" mass="4685">MQLIKKLCAKFHCNCKHYQSVYVLHAFWGVQPTYPERLC</sequence>
<dbReference type="EMBL" id="CAXIEN010000046">
    <property type="protein sequence ID" value="CAL1270111.1"/>
    <property type="molecule type" value="Genomic_DNA"/>
</dbReference>
<dbReference type="Proteomes" id="UP001497382">
    <property type="component" value="Unassembled WGS sequence"/>
</dbReference>
<keyword evidence="2" id="KW-1185">Reference proteome</keyword>
<proteinExistence type="predicted"/>
<evidence type="ECO:0000313" key="2">
    <source>
        <dbReference type="Proteomes" id="UP001497382"/>
    </source>
</evidence>
<protein>
    <submittedName>
        <fullName evidence="1">Uncharacterized protein</fullName>
    </submittedName>
</protein>
<accession>A0AAV1ZEG9</accession>
<dbReference type="AlphaFoldDB" id="A0AAV1ZEG9"/>
<evidence type="ECO:0000313" key="1">
    <source>
        <dbReference type="EMBL" id="CAL1270111.1"/>
    </source>
</evidence>
<reference evidence="1 2" key="1">
    <citation type="submission" date="2024-04" db="EMBL/GenBank/DDBJ databases">
        <authorList>
            <person name="Rising A."/>
            <person name="Reimegard J."/>
            <person name="Sonavane S."/>
            <person name="Akerstrom W."/>
            <person name="Nylinder S."/>
            <person name="Hedman E."/>
            <person name="Kallberg Y."/>
        </authorList>
    </citation>
    <scope>NUCLEOTIDE SEQUENCE [LARGE SCALE GENOMIC DNA]</scope>
</reference>
<gene>
    <name evidence="1" type="ORF">LARSCL_LOCUS5111</name>
</gene>